<reference evidence="1" key="1">
    <citation type="submission" date="2011-11" db="EMBL/GenBank/DDBJ databases">
        <title>The Genome Sequence of Fusarium oxysporum PHW808.</title>
        <authorList>
            <consortium name="The Broad Institute Genome Sequencing Platform"/>
            <person name="Ma L.-J."/>
            <person name="Gale L.R."/>
            <person name="Schwartz D.C."/>
            <person name="Zhou S."/>
            <person name="Corby-Kistler H."/>
            <person name="Young S.K."/>
            <person name="Zeng Q."/>
            <person name="Gargeya S."/>
            <person name="Fitzgerald M."/>
            <person name="Haas B."/>
            <person name="Abouelleil A."/>
            <person name="Alvarado L."/>
            <person name="Arachchi H.M."/>
            <person name="Berlin A."/>
            <person name="Brown A."/>
            <person name="Chapman S.B."/>
            <person name="Chen Z."/>
            <person name="Dunbar C."/>
            <person name="Freedman E."/>
            <person name="Gearin G."/>
            <person name="Goldberg J."/>
            <person name="Griggs A."/>
            <person name="Gujja S."/>
            <person name="Heiman D."/>
            <person name="Howarth C."/>
            <person name="Larson L."/>
            <person name="Lui A."/>
            <person name="MacDonald P.J.P."/>
            <person name="Montmayeur A."/>
            <person name="Murphy C."/>
            <person name="Neiman D."/>
            <person name="Pearson M."/>
            <person name="Priest M."/>
            <person name="Roberts A."/>
            <person name="Saif S."/>
            <person name="Shea T."/>
            <person name="Shenoy N."/>
            <person name="Sisk P."/>
            <person name="Stolte C."/>
            <person name="Sykes S."/>
            <person name="Wortman J."/>
            <person name="Nusbaum C."/>
            <person name="Birren B."/>
        </authorList>
    </citation>
    <scope>NUCLEOTIDE SEQUENCE [LARGE SCALE GENOMIC DNA]</scope>
    <source>
        <strain evidence="1">54008</strain>
    </source>
</reference>
<dbReference type="AlphaFoldDB" id="X0GM01"/>
<accession>X0GM01</accession>
<protein>
    <submittedName>
        <fullName evidence="1">Uncharacterized protein</fullName>
    </submittedName>
</protein>
<organism evidence="1">
    <name type="scientific">Fusarium oxysporum f. sp. conglutinans race 2 54008</name>
    <dbReference type="NCBI Taxonomy" id="1089457"/>
    <lineage>
        <taxon>Eukaryota</taxon>
        <taxon>Fungi</taxon>
        <taxon>Dikarya</taxon>
        <taxon>Ascomycota</taxon>
        <taxon>Pezizomycotina</taxon>
        <taxon>Sordariomycetes</taxon>
        <taxon>Hypocreomycetidae</taxon>
        <taxon>Hypocreales</taxon>
        <taxon>Nectriaceae</taxon>
        <taxon>Fusarium</taxon>
        <taxon>Fusarium oxysporum species complex</taxon>
    </lineage>
</organism>
<evidence type="ECO:0000313" key="1">
    <source>
        <dbReference type="EMBL" id="EXL64662.1"/>
    </source>
</evidence>
<dbReference type="HOGENOM" id="CLU_3242205_0_0_1"/>
<proteinExistence type="predicted"/>
<name>X0GM01_FUSOX</name>
<dbReference type="EMBL" id="KK033964">
    <property type="protein sequence ID" value="EXL64662.1"/>
    <property type="molecule type" value="Genomic_DNA"/>
</dbReference>
<dbReference type="Proteomes" id="UP000030676">
    <property type="component" value="Unassembled WGS sequence"/>
</dbReference>
<gene>
    <name evidence="1" type="ORF">FOPG_19084</name>
</gene>
<reference evidence="1" key="2">
    <citation type="submission" date="2014-03" db="EMBL/GenBank/DDBJ databases">
        <title>The Genome Annotation of Fusarium oxysporum PHW808.</title>
        <authorList>
            <consortium name="The Broad Institute Genomics Platform"/>
            <person name="Ma L.-J."/>
            <person name="Corby-Kistler H."/>
            <person name="Broz K."/>
            <person name="Gale L.R."/>
            <person name="Jonkers W."/>
            <person name="O'Donnell K."/>
            <person name="Ploetz R."/>
            <person name="Steinberg C."/>
            <person name="Schwartz D.C."/>
            <person name="VanEtten H."/>
            <person name="Zhou S."/>
            <person name="Young S.K."/>
            <person name="Zeng Q."/>
            <person name="Gargeya S."/>
            <person name="Fitzgerald M."/>
            <person name="Abouelleil A."/>
            <person name="Alvarado L."/>
            <person name="Chapman S.B."/>
            <person name="Gainer-Dewar J."/>
            <person name="Goldberg J."/>
            <person name="Griggs A."/>
            <person name="Gujja S."/>
            <person name="Hansen M."/>
            <person name="Howarth C."/>
            <person name="Imamovic A."/>
            <person name="Ireland A."/>
            <person name="Larimer J."/>
            <person name="McCowan C."/>
            <person name="Murphy C."/>
            <person name="Pearson M."/>
            <person name="Poon T.W."/>
            <person name="Priest M."/>
            <person name="Roberts A."/>
            <person name="Saif S."/>
            <person name="Shea T."/>
            <person name="Sykes S."/>
            <person name="Wortman J."/>
            <person name="Nusbaum C."/>
            <person name="Birren B."/>
        </authorList>
    </citation>
    <scope>NUCLEOTIDE SEQUENCE</scope>
    <source>
        <strain evidence="1">54008</strain>
    </source>
</reference>
<sequence length="43" mass="5048">MELYIHALNQKTFFSAHIHAIASKRLFRPQLPQTTNRRGPGHY</sequence>